<feature type="non-terminal residue" evidence="2">
    <location>
        <position position="1"/>
    </location>
</feature>
<protein>
    <submittedName>
        <fullName evidence="2">Uncharacterized protein</fullName>
    </submittedName>
</protein>
<dbReference type="AlphaFoldDB" id="A0A392UIW6"/>
<feature type="compositionally biased region" description="Basic and acidic residues" evidence="1">
    <location>
        <begin position="24"/>
        <end position="33"/>
    </location>
</feature>
<comment type="caution">
    <text evidence="2">The sequence shown here is derived from an EMBL/GenBank/DDBJ whole genome shotgun (WGS) entry which is preliminary data.</text>
</comment>
<sequence length="33" mass="3618">QSKMVTDDGEEKKISDDGVNFVSVDDKKDESDG</sequence>
<organism evidence="2 3">
    <name type="scientific">Trifolium medium</name>
    <dbReference type="NCBI Taxonomy" id="97028"/>
    <lineage>
        <taxon>Eukaryota</taxon>
        <taxon>Viridiplantae</taxon>
        <taxon>Streptophyta</taxon>
        <taxon>Embryophyta</taxon>
        <taxon>Tracheophyta</taxon>
        <taxon>Spermatophyta</taxon>
        <taxon>Magnoliopsida</taxon>
        <taxon>eudicotyledons</taxon>
        <taxon>Gunneridae</taxon>
        <taxon>Pentapetalae</taxon>
        <taxon>rosids</taxon>
        <taxon>fabids</taxon>
        <taxon>Fabales</taxon>
        <taxon>Fabaceae</taxon>
        <taxon>Papilionoideae</taxon>
        <taxon>50 kb inversion clade</taxon>
        <taxon>NPAAA clade</taxon>
        <taxon>Hologalegina</taxon>
        <taxon>IRL clade</taxon>
        <taxon>Trifolieae</taxon>
        <taxon>Trifolium</taxon>
    </lineage>
</organism>
<evidence type="ECO:0000313" key="3">
    <source>
        <dbReference type="Proteomes" id="UP000265520"/>
    </source>
</evidence>
<evidence type="ECO:0000313" key="2">
    <source>
        <dbReference type="EMBL" id="MCI72406.1"/>
    </source>
</evidence>
<dbReference type="Proteomes" id="UP000265520">
    <property type="component" value="Unassembled WGS sequence"/>
</dbReference>
<keyword evidence="3" id="KW-1185">Reference proteome</keyword>
<name>A0A392UIW6_9FABA</name>
<accession>A0A392UIW6</accession>
<dbReference type="EMBL" id="LXQA010817423">
    <property type="protein sequence ID" value="MCI72406.1"/>
    <property type="molecule type" value="Genomic_DNA"/>
</dbReference>
<feature type="region of interest" description="Disordered" evidence="1">
    <location>
        <begin position="1"/>
        <end position="33"/>
    </location>
</feature>
<reference evidence="2 3" key="1">
    <citation type="journal article" date="2018" name="Front. Plant Sci.">
        <title>Red Clover (Trifolium pratense) and Zigzag Clover (T. medium) - A Picture of Genomic Similarities and Differences.</title>
        <authorList>
            <person name="Dluhosova J."/>
            <person name="Istvanek J."/>
            <person name="Nedelnik J."/>
            <person name="Repkova J."/>
        </authorList>
    </citation>
    <scope>NUCLEOTIDE SEQUENCE [LARGE SCALE GENOMIC DNA]</scope>
    <source>
        <strain evidence="3">cv. 10/8</strain>
        <tissue evidence="2">Leaf</tissue>
    </source>
</reference>
<proteinExistence type="predicted"/>
<evidence type="ECO:0000256" key="1">
    <source>
        <dbReference type="SAM" id="MobiDB-lite"/>
    </source>
</evidence>